<gene>
    <name evidence="5" type="ORF">ACFQO7_34230</name>
</gene>
<evidence type="ECO:0000256" key="2">
    <source>
        <dbReference type="ARBA" id="ARBA00023315"/>
    </source>
</evidence>
<dbReference type="PANTHER" id="PTHR10434:SF55">
    <property type="entry name" value="POSSIBLE ACYLTRANSFERASE"/>
    <property type="match status" value="1"/>
</dbReference>
<keyword evidence="2 5" id="KW-0012">Acyltransferase</keyword>
<dbReference type="InterPro" id="IPR002123">
    <property type="entry name" value="Plipid/glycerol_acylTrfase"/>
</dbReference>
<dbReference type="SMART" id="SM00563">
    <property type="entry name" value="PlsC"/>
    <property type="match status" value="1"/>
</dbReference>
<dbReference type="GO" id="GO:0016746">
    <property type="term" value="F:acyltransferase activity"/>
    <property type="evidence" value="ECO:0007669"/>
    <property type="project" value="UniProtKB-KW"/>
</dbReference>
<dbReference type="SUPFAM" id="SSF69593">
    <property type="entry name" value="Glycerol-3-phosphate (1)-acyltransferase"/>
    <property type="match status" value="1"/>
</dbReference>
<feature type="domain" description="Phospholipid/glycerol acyltransferase" evidence="4">
    <location>
        <begin position="51"/>
        <end position="169"/>
    </location>
</feature>
<protein>
    <submittedName>
        <fullName evidence="5">Lysophospholipid acyltransferase family protein</fullName>
    </submittedName>
</protein>
<feature type="region of interest" description="Disordered" evidence="3">
    <location>
        <begin position="236"/>
        <end position="262"/>
    </location>
</feature>
<dbReference type="EMBL" id="JBHTAC010000059">
    <property type="protein sequence ID" value="MFC7247548.1"/>
    <property type="molecule type" value="Genomic_DNA"/>
</dbReference>
<evidence type="ECO:0000313" key="6">
    <source>
        <dbReference type="Proteomes" id="UP001596392"/>
    </source>
</evidence>
<evidence type="ECO:0000256" key="1">
    <source>
        <dbReference type="ARBA" id="ARBA00022679"/>
    </source>
</evidence>
<evidence type="ECO:0000313" key="5">
    <source>
        <dbReference type="EMBL" id="MFC7247548.1"/>
    </source>
</evidence>
<dbReference type="PANTHER" id="PTHR10434">
    <property type="entry name" value="1-ACYL-SN-GLYCEROL-3-PHOSPHATE ACYLTRANSFERASE"/>
    <property type="match status" value="1"/>
</dbReference>
<dbReference type="Pfam" id="PF01553">
    <property type="entry name" value="Acyltransferase"/>
    <property type="match status" value="1"/>
</dbReference>
<evidence type="ECO:0000259" key="4">
    <source>
        <dbReference type="SMART" id="SM00563"/>
    </source>
</evidence>
<proteinExistence type="predicted"/>
<dbReference type="Proteomes" id="UP001596392">
    <property type="component" value="Unassembled WGS sequence"/>
</dbReference>
<dbReference type="CDD" id="cd07989">
    <property type="entry name" value="LPLAT_AGPAT-like"/>
    <property type="match status" value="1"/>
</dbReference>
<evidence type="ECO:0000256" key="3">
    <source>
        <dbReference type="SAM" id="MobiDB-lite"/>
    </source>
</evidence>
<reference evidence="6" key="1">
    <citation type="journal article" date="2019" name="Int. J. Syst. Evol. Microbiol.">
        <title>The Global Catalogue of Microorganisms (GCM) 10K type strain sequencing project: providing services to taxonomists for standard genome sequencing and annotation.</title>
        <authorList>
            <consortium name="The Broad Institute Genomics Platform"/>
            <consortium name="The Broad Institute Genome Sequencing Center for Infectious Disease"/>
            <person name="Wu L."/>
            <person name="Ma J."/>
        </authorList>
    </citation>
    <scope>NUCLEOTIDE SEQUENCE [LARGE SCALE GENOMIC DNA]</scope>
    <source>
        <strain evidence="6">CGMCC 1.9106</strain>
    </source>
</reference>
<accession>A0ABW2H6E8</accession>
<sequence length="262" mass="28296">MAGSWTVSPSTDWSPPPLLRFAMLLAEGAVRLLTRMEVTGDIPAALRGRPLILAANHISPFDPVAVAAAFRRLGVHPRIMANAGLFRTPVIGPLMRWQGHIQVDRGEPTAGNAVTDSVTALNGGAPLMIYPEGRIGLDPGMWPERGRTGVGRLVLATGAPVVPIAIWGSHEVIPYAAPTGMWPMIWQSLRHRPRVRVHVGPPVDLSGIDEARPGAAQRIADRIIDAIAAELVPLRADEPDAPRFTDPSRPTETRRARPRTAR</sequence>
<dbReference type="RefSeq" id="WP_376810270.1">
    <property type="nucleotide sequence ID" value="NZ_JBHTAC010000059.1"/>
</dbReference>
<comment type="caution">
    <text evidence="5">The sequence shown here is derived from an EMBL/GenBank/DDBJ whole genome shotgun (WGS) entry which is preliminary data.</text>
</comment>
<keyword evidence="1" id="KW-0808">Transferase</keyword>
<organism evidence="5 6">
    <name type="scientific">Catellatospora aurea</name>
    <dbReference type="NCBI Taxonomy" id="1337874"/>
    <lineage>
        <taxon>Bacteria</taxon>
        <taxon>Bacillati</taxon>
        <taxon>Actinomycetota</taxon>
        <taxon>Actinomycetes</taxon>
        <taxon>Micromonosporales</taxon>
        <taxon>Micromonosporaceae</taxon>
        <taxon>Catellatospora</taxon>
    </lineage>
</organism>
<name>A0ABW2H6E8_9ACTN</name>
<keyword evidence="6" id="KW-1185">Reference proteome</keyword>